<dbReference type="CDD" id="cd03801">
    <property type="entry name" value="GT4_PimA-like"/>
    <property type="match status" value="1"/>
</dbReference>
<name>A0A2B0MRU5_BACCE</name>
<feature type="domain" description="Glycosyltransferase subfamily 4-like N-terminal" evidence="3">
    <location>
        <begin position="13"/>
        <end position="152"/>
    </location>
</feature>
<dbReference type="PANTHER" id="PTHR12526">
    <property type="entry name" value="GLYCOSYLTRANSFERASE"/>
    <property type="match status" value="1"/>
</dbReference>
<reference evidence="4 5" key="1">
    <citation type="submission" date="2017-09" db="EMBL/GenBank/DDBJ databases">
        <title>Large-scale bioinformatics analysis of Bacillus genomes uncovers conserved roles of natural products in bacterial physiology.</title>
        <authorList>
            <consortium name="Agbiome Team Llc"/>
            <person name="Bleich R.M."/>
            <person name="Grubbs K.J."/>
            <person name="Santa Maria K.C."/>
            <person name="Allen S.E."/>
            <person name="Farag S."/>
            <person name="Shank E.A."/>
            <person name="Bowers A."/>
        </authorList>
    </citation>
    <scope>NUCLEOTIDE SEQUENCE [LARGE SCALE GENOMIC DNA]</scope>
    <source>
        <strain evidence="4 5">AFS083043</strain>
    </source>
</reference>
<dbReference type="AlphaFoldDB" id="A0A2B0MRU5"/>
<evidence type="ECO:0000313" key="4">
    <source>
        <dbReference type="EMBL" id="PFK47351.1"/>
    </source>
</evidence>
<dbReference type="Pfam" id="PF13439">
    <property type="entry name" value="Glyco_transf_4"/>
    <property type="match status" value="1"/>
</dbReference>
<dbReference type="EMBL" id="NUWN01000006">
    <property type="protein sequence ID" value="PFK47351.1"/>
    <property type="molecule type" value="Genomic_DNA"/>
</dbReference>
<evidence type="ECO:0000256" key="1">
    <source>
        <dbReference type="ARBA" id="ARBA00009481"/>
    </source>
</evidence>
<dbReference type="InterPro" id="IPR028098">
    <property type="entry name" value="Glyco_trans_4-like_N"/>
</dbReference>
<protein>
    <submittedName>
        <fullName evidence="4">Glycosyltransferase</fullName>
    </submittedName>
</protein>
<accession>A0A2B0MRU5</accession>
<evidence type="ECO:0000259" key="2">
    <source>
        <dbReference type="Pfam" id="PF00534"/>
    </source>
</evidence>
<feature type="domain" description="Glycosyl transferase family 1" evidence="2">
    <location>
        <begin position="198"/>
        <end position="339"/>
    </location>
</feature>
<dbReference type="SUPFAM" id="SSF53756">
    <property type="entry name" value="UDP-Glycosyltransferase/glycogen phosphorylase"/>
    <property type="match status" value="1"/>
</dbReference>
<dbReference type="RefSeq" id="WP_098489375.1">
    <property type="nucleotide sequence ID" value="NZ_NUWN01000006.1"/>
</dbReference>
<dbReference type="GO" id="GO:0016757">
    <property type="term" value="F:glycosyltransferase activity"/>
    <property type="evidence" value="ECO:0007669"/>
    <property type="project" value="InterPro"/>
</dbReference>
<dbReference type="Proteomes" id="UP000242656">
    <property type="component" value="Unassembled WGS sequence"/>
</dbReference>
<organism evidence="4 5">
    <name type="scientific">Bacillus cereus</name>
    <dbReference type="NCBI Taxonomy" id="1396"/>
    <lineage>
        <taxon>Bacteria</taxon>
        <taxon>Bacillati</taxon>
        <taxon>Bacillota</taxon>
        <taxon>Bacilli</taxon>
        <taxon>Bacillales</taxon>
        <taxon>Bacillaceae</taxon>
        <taxon>Bacillus</taxon>
        <taxon>Bacillus cereus group</taxon>
    </lineage>
</organism>
<comment type="caution">
    <text evidence="4">The sequence shown here is derived from an EMBL/GenBank/DDBJ whole genome shotgun (WGS) entry which is preliminary data.</text>
</comment>
<proteinExistence type="inferred from homology"/>
<dbReference type="Gene3D" id="3.40.50.2000">
    <property type="entry name" value="Glycogen Phosphorylase B"/>
    <property type="match status" value="2"/>
</dbReference>
<dbReference type="Pfam" id="PF00534">
    <property type="entry name" value="Glycos_transf_1"/>
    <property type="match status" value="1"/>
</dbReference>
<sequence length="360" mass="41805">MRIVMIAPYPPPIGGVSVHVKRMKGYLEGKGAVCLVYNEAKKEDVLNQVYKIDRYVRFIWRIPFLKCDILHFHSPDIRIRMLLGFYKMFNKKIILTVHGESLYLQLKNGGRLKRFLLIHSLRRIDKVICVNERNTEELLNLGFPKENVMTLPAYVHPVITNGDEADIPNKVWDFIQKKSFLICANGCIRILDGKDLYGFDMLIQLLKRLHTLGIKASLLIAILDVEGQDESEKLYYQKLKNQIYEYHLVDYIFFYEVKDTEFYPILKKSDLFIRPTVMDGYGVSIAEAIHFGIPAIASDVCKRPEGSIVFSSQDVDELEEKTLDVFRNYSAYREKLSQYSSLDYAESLCNVYRQIVSIEE</sequence>
<keyword evidence="4" id="KW-0808">Transferase</keyword>
<gene>
    <name evidence="4" type="ORF">COI93_01565</name>
</gene>
<dbReference type="InterPro" id="IPR001296">
    <property type="entry name" value="Glyco_trans_1"/>
</dbReference>
<evidence type="ECO:0000313" key="5">
    <source>
        <dbReference type="Proteomes" id="UP000242656"/>
    </source>
</evidence>
<comment type="similarity">
    <text evidence="1">Belongs to the glycosyltransferase group 1 family. Glycosyltransferase 4 subfamily.</text>
</comment>
<dbReference type="PANTHER" id="PTHR12526:SF630">
    <property type="entry name" value="GLYCOSYLTRANSFERASE"/>
    <property type="match status" value="1"/>
</dbReference>
<evidence type="ECO:0000259" key="3">
    <source>
        <dbReference type="Pfam" id="PF13439"/>
    </source>
</evidence>